<dbReference type="PANTHER" id="PTHR33116">
    <property type="entry name" value="REVERSE TRANSCRIPTASE ZINC-BINDING DOMAIN-CONTAINING PROTEIN-RELATED-RELATED"/>
    <property type="match status" value="1"/>
</dbReference>
<dbReference type="PANTHER" id="PTHR33116:SF79">
    <property type="entry name" value="REVERSE TRANSCRIPTASE DOMAIN, ZINC FINGER, CCHC-TYPE-RELATED"/>
    <property type="match status" value="1"/>
</dbReference>
<keyword evidence="3" id="KW-1185">Reference proteome</keyword>
<proteinExistence type="predicted"/>
<sequence length="300" mass="34922">MRADELYKFSDGTLQMVLDNLHDMLHNFKLGYNDAMPKRKWSERDQKRTDEMLRLIDELLLERRIMRSLKCYVGDRLNETDYRLRMLWKLGLPLDTVVEGLMLNKPNGGSIYKWLILSDTTDPEKDKDVMRQMGFGYKWLAWIKSCLSSASISILVNGSPSKEFKMEKGLRQGDSLSHFLFLLIVEAFQISIFEACNKGLYKYIFLAEGNDNLSLLQYANDALFFGKWSRSKANTLILILKCFEEASSLKVNLAKSRIFRVMVGMKEVETVSMSLGCLHDSILFMYLRLPVRRRMNLCDR</sequence>
<evidence type="ECO:0000313" key="2">
    <source>
        <dbReference type="EMBL" id="GJU03377.1"/>
    </source>
</evidence>
<reference evidence="2" key="2">
    <citation type="submission" date="2022-01" db="EMBL/GenBank/DDBJ databases">
        <authorList>
            <person name="Yamashiro T."/>
            <person name="Shiraishi A."/>
            <person name="Satake H."/>
            <person name="Nakayama K."/>
        </authorList>
    </citation>
    <scope>NUCLEOTIDE SEQUENCE</scope>
</reference>
<accession>A0ABQ5IV97</accession>
<dbReference type="Proteomes" id="UP001151760">
    <property type="component" value="Unassembled WGS sequence"/>
</dbReference>
<comment type="caution">
    <text evidence="2">The sequence shown here is derived from an EMBL/GenBank/DDBJ whole genome shotgun (WGS) entry which is preliminary data.</text>
</comment>
<gene>
    <name evidence="2" type="ORF">Tco_1113715</name>
</gene>
<evidence type="ECO:0000259" key="1">
    <source>
        <dbReference type="Pfam" id="PF00078"/>
    </source>
</evidence>
<dbReference type="InterPro" id="IPR000477">
    <property type="entry name" value="RT_dom"/>
</dbReference>
<name>A0ABQ5IV97_9ASTR</name>
<protein>
    <submittedName>
        <fullName evidence="2">Arginine repressor C-terminal-like domain-containing protein</fullName>
    </submittedName>
</protein>
<dbReference type="EMBL" id="BQNB010021146">
    <property type="protein sequence ID" value="GJU03377.1"/>
    <property type="molecule type" value="Genomic_DNA"/>
</dbReference>
<reference evidence="2" key="1">
    <citation type="journal article" date="2022" name="Int. J. Mol. Sci.">
        <title>Draft Genome of Tanacetum Coccineum: Genomic Comparison of Closely Related Tanacetum-Family Plants.</title>
        <authorList>
            <person name="Yamashiro T."/>
            <person name="Shiraishi A."/>
            <person name="Nakayama K."/>
            <person name="Satake H."/>
        </authorList>
    </citation>
    <scope>NUCLEOTIDE SEQUENCE</scope>
</reference>
<dbReference type="Pfam" id="PF00078">
    <property type="entry name" value="RVT_1"/>
    <property type="match status" value="1"/>
</dbReference>
<evidence type="ECO:0000313" key="3">
    <source>
        <dbReference type="Proteomes" id="UP001151760"/>
    </source>
</evidence>
<organism evidence="2 3">
    <name type="scientific">Tanacetum coccineum</name>
    <dbReference type="NCBI Taxonomy" id="301880"/>
    <lineage>
        <taxon>Eukaryota</taxon>
        <taxon>Viridiplantae</taxon>
        <taxon>Streptophyta</taxon>
        <taxon>Embryophyta</taxon>
        <taxon>Tracheophyta</taxon>
        <taxon>Spermatophyta</taxon>
        <taxon>Magnoliopsida</taxon>
        <taxon>eudicotyledons</taxon>
        <taxon>Gunneridae</taxon>
        <taxon>Pentapetalae</taxon>
        <taxon>asterids</taxon>
        <taxon>campanulids</taxon>
        <taxon>Asterales</taxon>
        <taxon>Asteraceae</taxon>
        <taxon>Asteroideae</taxon>
        <taxon>Anthemideae</taxon>
        <taxon>Anthemidinae</taxon>
        <taxon>Tanacetum</taxon>
    </lineage>
</organism>
<feature type="domain" description="Reverse transcriptase" evidence="1">
    <location>
        <begin position="130"/>
        <end position="260"/>
    </location>
</feature>